<evidence type="ECO:0000313" key="1">
    <source>
        <dbReference type="EMBL" id="KAJ3010434.1"/>
    </source>
</evidence>
<comment type="caution">
    <text evidence="1">The sequence shown here is derived from an EMBL/GenBank/DDBJ whole genome shotgun (WGS) entry which is preliminary data.</text>
</comment>
<proteinExistence type="predicted"/>
<sequence length="466" mass="51203">MSTTAYQRLPLEVLERIADLAAEGSVPDHSTLRAMALTCRALKPRYQFNLLCHLVLKGAAHLHRFLETARLYAEIIVWIQLLSTEPRLYHPFPAAGMAALHGDNDARGQRGALPPKLRGCVTVIGVESPQAPVRALMTEVGFIIPEGQEPKMRLNSSRMPVADVQTYFFDKFFAPIHLRILRSLWLNAPSTTLGMDNGDLRSQIRIALVAPANVAFPGNRTIFNTTPMDAPFSNTGAHRTGSSTLSPSRECHLQSGWRSPAGKPTKNWVTARRSGHQIPLSAVGQACSELPSHSGERDVPSSKRRRVTSPAPRKRRRVGDSASDTEYSNDEEWLPHEDVDGIDCILVPTSEVLEAFSIGLPNHPKTGGLTAEGPLAHRAQSHVSYSGYRPASIYLCQALSASGIDPRRILDSGRKRPQRLMMQLNAYRALGKPCPQACPPQTSWWHSLYIVRSEASLSEAGAGIEQ</sequence>
<dbReference type="Proteomes" id="UP001144978">
    <property type="component" value="Unassembled WGS sequence"/>
</dbReference>
<protein>
    <submittedName>
        <fullName evidence="1">Uncharacterized protein</fullName>
    </submittedName>
</protein>
<name>A0ACC1Q6A6_9APHY</name>
<evidence type="ECO:0000313" key="2">
    <source>
        <dbReference type="Proteomes" id="UP001144978"/>
    </source>
</evidence>
<accession>A0ACC1Q6A6</accession>
<keyword evidence="2" id="KW-1185">Reference proteome</keyword>
<gene>
    <name evidence="1" type="ORF">NUW54_g2484</name>
</gene>
<organism evidence="1 2">
    <name type="scientific">Trametes sanguinea</name>
    <dbReference type="NCBI Taxonomy" id="158606"/>
    <lineage>
        <taxon>Eukaryota</taxon>
        <taxon>Fungi</taxon>
        <taxon>Dikarya</taxon>
        <taxon>Basidiomycota</taxon>
        <taxon>Agaricomycotina</taxon>
        <taxon>Agaricomycetes</taxon>
        <taxon>Polyporales</taxon>
        <taxon>Polyporaceae</taxon>
        <taxon>Trametes</taxon>
    </lineage>
</organism>
<dbReference type="EMBL" id="JANSHE010000470">
    <property type="protein sequence ID" value="KAJ3010434.1"/>
    <property type="molecule type" value="Genomic_DNA"/>
</dbReference>
<reference evidence="1" key="1">
    <citation type="submission" date="2022-08" db="EMBL/GenBank/DDBJ databases">
        <title>Genome Sequence of Pycnoporus sanguineus.</title>
        <authorList>
            <person name="Buettner E."/>
        </authorList>
    </citation>
    <scope>NUCLEOTIDE SEQUENCE</scope>
    <source>
        <strain evidence="1">CG-C14</strain>
    </source>
</reference>